<evidence type="ECO:0000256" key="5">
    <source>
        <dbReference type="ARBA" id="ARBA00022491"/>
    </source>
</evidence>
<evidence type="ECO:0000256" key="8">
    <source>
        <dbReference type="ARBA" id="ARBA00023015"/>
    </source>
</evidence>
<keyword evidence="8" id="KW-0805">Transcription regulation</keyword>
<reference evidence="11" key="1">
    <citation type="submission" date="2016-10" db="EMBL/GenBank/DDBJ databases">
        <authorList>
            <person name="de Groot N.N."/>
        </authorList>
    </citation>
    <scope>NUCLEOTIDE SEQUENCE</scope>
</reference>
<dbReference type="GO" id="GO:0000976">
    <property type="term" value="F:transcription cis-regulatory region binding"/>
    <property type="evidence" value="ECO:0007669"/>
    <property type="project" value="TreeGrafter"/>
</dbReference>
<dbReference type="AlphaFoldDB" id="A0A1W1EJI7"/>
<dbReference type="GO" id="GO:0045892">
    <property type="term" value="P:negative regulation of DNA-templated transcription"/>
    <property type="evidence" value="ECO:0007669"/>
    <property type="project" value="TreeGrafter"/>
</dbReference>
<name>A0A1W1EJI7_9ZZZZ</name>
<organism evidence="11">
    <name type="scientific">hydrothermal vent metagenome</name>
    <dbReference type="NCBI Taxonomy" id="652676"/>
    <lineage>
        <taxon>unclassified sequences</taxon>
        <taxon>metagenomes</taxon>
        <taxon>ecological metagenomes</taxon>
    </lineage>
</organism>
<dbReference type="InterPro" id="IPR036388">
    <property type="entry name" value="WH-like_DNA-bd_sf"/>
</dbReference>
<sequence length="147" mass="17348">MDYDEFLDNFKDILKKNSLKYTKQRELIIETIFNDREHHTPEEIYMLIKEQNPDINLGIATVYRTLSILEESDLVSSISFGADGKKYELSLKEHHDHLVCDECGKIIEFHNEIIEHQQELIAKEFNFKMTSHIMQLVGICQECQDKK</sequence>
<evidence type="ECO:0000256" key="9">
    <source>
        <dbReference type="ARBA" id="ARBA00023125"/>
    </source>
</evidence>
<gene>
    <name evidence="11" type="ORF">MNB_SV-15-191</name>
</gene>
<comment type="similarity">
    <text evidence="2">Belongs to the Fur family.</text>
</comment>
<dbReference type="Pfam" id="PF01475">
    <property type="entry name" value="FUR"/>
    <property type="match status" value="1"/>
</dbReference>
<dbReference type="Gene3D" id="1.10.10.10">
    <property type="entry name" value="Winged helix-like DNA-binding domain superfamily/Winged helix DNA-binding domain"/>
    <property type="match status" value="1"/>
</dbReference>
<dbReference type="InterPro" id="IPR036390">
    <property type="entry name" value="WH_DNA-bd_sf"/>
</dbReference>
<keyword evidence="5" id="KW-0678">Repressor</keyword>
<dbReference type="SUPFAM" id="SSF46785">
    <property type="entry name" value="Winged helix' DNA-binding domain"/>
    <property type="match status" value="1"/>
</dbReference>
<dbReference type="PANTHER" id="PTHR33202">
    <property type="entry name" value="ZINC UPTAKE REGULATION PROTEIN"/>
    <property type="match status" value="1"/>
</dbReference>
<keyword evidence="6" id="KW-0479">Metal-binding</keyword>
<dbReference type="Gene3D" id="3.30.1490.190">
    <property type="match status" value="1"/>
</dbReference>
<dbReference type="GO" id="GO:1900705">
    <property type="term" value="P:negative regulation of siderophore biosynthetic process"/>
    <property type="evidence" value="ECO:0007669"/>
    <property type="project" value="TreeGrafter"/>
</dbReference>
<dbReference type="GO" id="GO:0005829">
    <property type="term" value="C:cytosol"/>
    <property type="evidence" value="ECO:0007669"/>
    <property type="project" value="TreeGrafter"/>
</dbReference>
<dbReference type="InterPro" id="IPR043135">
    <property type="entry name" value="Fur_C"/>
</dbReference>
<dbReference type="GO" id="GO:0008270">
    <property type="term" value="F:zinc ion binding"/>
    <property type="evidence" value="ECO:0007669"/>
    <property type="project" value="TreeGrafter"/>
</dbReference>
<dbReference type="PANTHER" id="PTHR33202:SF2">
    <property type="entry name" value="FERRIC UPTAKE REGULATION PROTEIN"/>
    <property type="match status" value="1"/>
</dbReference>
<comment type="subunit">
    <text evidence="3">Homodimer.</text>
</comment>
<evidence type="ECO:0000256" key="10">
    <source>
        <dbReference type="ARBA" id="ARBA00023163"/>
    </source>
</evidence>
<protein>
    <submittedName>
        <fullName evidence="11">Ferric uptake regulation protein FUR</fullName>
    </submittedName>
</protein>
<dbReference type="EMBL" id="FRYL01000025">
    <property type="protein sequence ID" value="SHO81034.1"/>
    <property type="molecule type" value="Genomic_DNA"/>
</dbReference>
<evidence type="ECO:0000256" key="7">
    <source>
        <dbReference type="ARBA" id="ARBA00022833"/>
    </source>
</evidence>
<dbReference type="GO" id="GO:0003700">
    <property type="term" value="F:DNA-binding transcription factor activity"/>
    <property type="evidence" value="ECO:0007669"/>
    <property type="project" value="InterPro"/>
</dbReference>
<evidence type="ECO:0000256" key="4">
    <source>
        <dbReference type="ARBA" id="ARBA00022490"/>
    </source>
</evidence>
<evidence type="ECO:0000256" key="1">
    <source>
        <dbReference type="ARBA" id="ARBA00004496"/>
    </source>
</evidence>
<evidence type="ECO:0000256" key="3">
    <source>
        <dbReference type="ARBA" id="ARBA00011738"/>
    </source>
</evidence>
<evidence type="ECO:0000256" key="2">
    <source>
        <dbReference type="ARBA" id="ARBA00007957"/>
    </source>
</evidence>
<accession>A0A1W1EJI7</accession>
<evidence type="ECO:0000256" key="6">
    <source>
        <dbReference type="ARBA" id="ARBA00022723"/>
    </source>
</evidence>
<dbReference type="CDD" id="cd07153">
    <property type="entry name" value="Fur_like"/>
    <property type="match status" value="1"/>
</dbReference>
<dbReference type="InterPro" id="IPR002481">
    <property type="entry name" value="FUR"/>
</dbReference>
<keyword evidence="7" id="KW-0862">Zinc</keyword>
<proteinExistence type="inferred from homology"/>
<keyword evidence="9" id="KW-0238">DNA-binding</keyword>
<comment type="subcellular location">
    <subcellularLocation>
        <location evidence="1">Cytoplasm</location>
    </subcellularLocation>
</comment>
<keyword evidence="10" id="KW-0804">Transcription</keyword>
<keyword evidence="4" id="KW-0963">Cytoplasm</keyword>
<evidence type="ECO:0000313" key="11">
    <source>
        <dbReference type="EMBL" id="SHO81034.1"/>
    </source>
</evidence>